<dbReference type="InterPro" id="IPR012726">
    <property type="entry name" value="ThiH"/>
</dbReference>
<dbReference type="SFLD" id="SFLDS00029">
    <property type="entry name" value="Radical_SAM"/>
    <property type="match status" value="1"/>
</dbReference>
<dbReference type="NCBIfam" id="TIGR02351">
    <property type="entry name" value="thiH"/>
    <property type="match status" value="1"/>
</dbReference>
<evidence type="ECO:0000256" key="1">
    <source>
        <dbReference type="ARBA" id="ARBA00001966"/>
    </source>
</evidence>
<comment type="caution">
    <text evidence="9">The sequence shown here is derived from an EMBL/GenBank/DDBJ whole genome shotgun (WGS) entry which is preliminary data.</text>
</comment>
<dbReference type="SFLD" id="SFLDF00301">
    <property type="entry name" value="2-iminoacetate_synthase_(ThiH)"/>
    <property type="match status" value="1"/>
</dbReference>
<proteinExistence type="predicted"/>
<dbReference type="SFLD" id="SFLDG01081">
    <property type="entry name" value="cleavage_of_the_Ca-Cb_bond_in"/>
    <property type="match status" value="1"/>
</dbReference>
<evidence type="ECO:0000313" key="10">
    <source>
        <dbReference type="Proteomes" id="UP001194469"/>
    </source>
</evidence>
<evidence type="ECO:0000256" key="6">
    <source>
        <dbReference type="ARBA" id="ARBA00023014"/>
    </source>
</evidence>
<reference evidence="9 10" key="1">
    <citation type="submission" date="2019-08" db="EMBL/GenBank/DDBJ databases">
        <authorList>
            <person name="Luo N."/>
        </authorList>
    </citation>
    <scope>NUCLEOTIDE SEQUENCE [LARGE SCALE GENOMIC DNA]</scope>
    <source>
        <strain evidence="9 10">NCIMB 9442</strain>
    </source>
</reference>
<keyword evidence="2" id="KW-0004">4Fe-4S</keyword>
<dbReference type="Gene3D" id="3.20.20.70">
    <property type="entry name" value="Aldolase class I"/>
    <property type="match status" value="1"/>
</dbReference>
<dbReference type="InterPro" id="IPR010722">
    <property type="entry name" value="BATS_dom"/>
</dbReference>
<dbReference type="PANTHER" id="PTHR43583">
    <property type="entry name" value="2-IMINOACETATE SYNTHASE"/>
    <property type="match status" value="1"/>
</dbReference>
<feature type="region of interest" description="Disordered" evidence="7">
    <location>
        <begin position="337"/>
        <end position="363"/>
    </location>
</feature>
<dbReference type="SUPFAM" id="SSF102114">
    <property type="entry name" value="Radical SAM enzymes"/>
    <property type="match status" value="1"/>
</dbReference>
<dbReference type="Pfam" id="PF04055">
    <property type="entry name" value="Radical_SAM"/>
    <property type="match status" value="1"/>
</dbReference>
<evidence type="ECO:0000256" key="2">
    <source>
        <dbReference type="ARBA" id="ARBA00022485"/>
    </source>
</evidence>
<feature type="domain" description="Radical SAM core" evidence="8">
    <location>
        <begin position="74"/>
        <end position="309"/>
    </location>
</feature>
<organism evidence="9 10">
    <name type="scientific">Nitratidesulfovibrio oxamicus</name>
    <dbReference type="NCBI Taxonomy" id="32016"/>
    <lineage>
        <taxon>Bacteria</taxon>
        <taxon>Pseudomonadati</taxon>
        <taxon>Thermodesulfobacteriota</taxon>
        <taxon>Desulfovibrionia</taxon>
        <taxon>Desulfovibrionales</taxon>
        <taxon>Desulfovibrionaceae</taxon>
        <taxon>Nitratidesulfovibrio</taxon>
    </lineage>
</organism>
<keyword evidence="9" id="KW-0456">Lyase</keyword>
<dbReference type="InterPro" id="IPR058240">
    <property type="entry name" value="rSAM_sf"/>
</dbReference>
<keyword evidence="10" id="KW-1185">Reference proteome</keyword>
<dbReference type="GO" id="GO:0036355">
    <property type="term" value="F:2-iminoacetate synthase activity"/>
    <property type="evidence" value="ECO:0007669"/>
    <property type="project" value="UniProtKB-EC"/>
</dbReference>
<evidence type="ECO:0000259" key="8">
    <source>
        <dbReference type="PROSITE" id="PS51918"/>
    </source>
</evidence>
<evidence type="ECO:0000256" key="7">
    <source>
        <dbReference type="SAM" id="MobiDB-lite"/>
    </source>
</evidence>
<feature type="compositionally biased region" description="Basic and acidic residues" evidence="7">
    <location>
        <begin position="337"/>
        <end position="346"/>
    </location>
</feature>
<name>A0ABS0JAK8_9BACT</name>
<dbReference type="CDD" id="cd01335">
    <property type="entry name" value="Radical_SAM"/>
    <property type="match status" value="1"/>
</dbReference>
<dbReference type="SMART" id="SM00876">
    <property type="entry name" value="BATS"/>
    <property type="match status" value="1"/>
</dbReference>
<protein>
    <submittedName>
        <fullName evidence="9">2-iminoacetate synthase ThiH</fullName>
        <ecNumber evidence="9">4.1.99.19</ecNumber>
    </submittedName>
</protein>
<sequence length="422" mass="46175">MSMYDVVREWAPRVADAPLRAFMEAATPDDVARVLRKERLSPHDLLTLLSPAAATRLEDMALRARELTVRHFGRTIQLFTPLYLSNHCTNQCRYCGFNARNHIPRQRLTDEEIVAEGRAIAATGLRHLLLLTGDARHVSGPQYIAHAARLLAPLFPSLSVEVYSLTDEEYALLVDAGIDGMTMFQETYNAALYPELHPAGPKRDYHFRLDAPERAARAGMRSVGLGALLGLDDWRRDAFFTALHGYWLQRRYPYVDASFSVPRLRPHAGAFQPAHTVSDHDLVQVILAYRIFMPSAGITVSSRERAGLRDNLIPLGVTRMSAGVSTAVGGHAVREQNGHAARKDVEGQGDGGGATPQFEISDPRSADEMAAAIAARGYQPVYKDWESVLDGGYGCGIACAARRTPSSELAGNFTPAAPSATA</sequence>
<evidence type="ECO:0000256" key="4">
    <source>
        <dbReference type="ARBA" id="ARBA00022723"/>
    </source>
</evidence>
<dbReference type="PANTHER" id="PTHR43583:SF1">
    <property type="entry name" value="2-IMINOACETATE SYNTHASE"/>
    <property type="match status" value="1"/>
</dbReference>
<dbReference type="EC" id="4.1.99.19" evidence="9"/>
<dbReference type="RefSeq" id="WP_196610607.1">
    <property type="nucleotide sequence ID" value="NZ_VRYY01000719.1"/>
</dbReference>
<evidence type="ECO:0000256" key="5">
    <source>
        <dbReference type="ARBA" id="ARBA00023004"/>
    </source>
</evidence>
<keyword evidence="6" id="KW-0411">Iron-sulfur</keyword>
<dbReference type="Proteomes" id="UP001194469">
    <property type="component" value="Unassembled WGS sequence"/>
</dbReference>
<dbReference type="SFLD" id="SFLDG01060">
    <property type="entry name" value="BATS_domain_containing"/>
    <property type="match status" value="1"/>
</dbReference>
<dbReference type="EMBL" id="VRYY01000719">
    <property type="protein sequence ID" value="MBG3878773.1"/>
    <property type="molecule type" value="Genomic_DNA"/>
</dbReference>
<accession>A0ABS0JAK8</accession>
<evidence type="ECO:0000256" key="3">
    <source>
        <dbReference type="ARBA" id="ARBA00022691"/>
    </source>
</evidence>
<dbReference type="PROSITE" id="PS51918">
    <property type="entry name" value="RADICAL_SAM"/>
    <property type="match status" value="1"/>
</dbReference>
<gene>
    <name evidence="9" type="primary">thiH</name>
    <name evidence="9" type="ORF">FVW20_17640</name>
</gene>
<comment type="cofactor">
    <cofactor evidence="1">
        <name>[4Fe-4S] cluster</name>
        <dbReference type="ChEBI" id="CHEBI:49883"/>
    </cofactor>
</comment>
<dbReference type="InterPro" id="IPR013785">
    <property type="entry name" value="Aldolase_TIM"/>
</dbReference>
<dbReference type="InterPro" id="IPR007197">
    <property type="entry name" value="rSAM"/>
</dbReference>
<evidence type="ECO:0000313" key="9">
    <source>
        <dbReference type="EMBL" id="MBG3878773.1"/>
    </source>
</evidence>
<keyword evidence="3" id="KW-0949">S-adenosyl-L-methionine</keyword>
<keyword evidence="5" id="KW-0408">Iron</keyword>
<dbReference type="InterPro" id="IPR034428">
    <property type="entry name" value="ThiH/NoCL/HydG-like"/>
</dbReference>
<keyword evidence="4" id="KW-0479">Metal-binding</keyword>
<dbReference type="Pfam" id="PF06968">
    <property type="entry name" value="BATS"/>
    <property type="match status" value="1"/>
</dbReference>